<dbReference type="PANTHER" id="PTHR43415:SF3">
    <property type="entry name" value="GNAT-FAMILY ACETYLTRANSFERASE"/>
    <property type="match status" value="1"/>
</dbReference>
<feature type="domain" description="N-acetyltransferase" evidence="1">
    <location>
        <begin position="8"/>
        <end position="173"/>
    </location>
</feature>
<dbReference type="EMBL" id="PYSG01000002">
    <property type="protein sequence ID" value="PTA50728.1"/>
    <property type="molecule type" value="Genomic_DNA"/>
</dbReference>
<evidence type="ECO:0000313" key="2">
    <source>
        <dbReference type="EMBL" id="PTA50728.1"/>
    </source>
</evidence>
<dbReference type="SUPFAM" id="SSF55729">
    <property type="entry name" value="Acyl-CoA N-acyltransferases (Nat)"/>
    <property type="match status" value="1"/>
</dbReference>
<dbReference type="RefSeq" id="WP_107883292.1">
    <property type="nucleotide sequence ID" value="NZ_PYSG01000002.1"/>
</dbReference>
<evidence type="ECO:0000259" key="1">
    <source>
        <dbReference type="PROSITE" id="PS51186"/>
    </source>
</evidence>
<proteinExistence type="predicted"/>
<name>A0ABX5HWX9_9GAMM</name>
<dbReference type="PANTHER" id="PTHR43415">
    <property type="entry name" value="SPERMIDINE N(1)-ACETYLTRANSFERASE"/>
    <property type="match status" value="1"/>
</dbReference>
<reference evidence="2 3" key="1">
    <citation type="submission" date="2018-04" db="EMBL/GenBank/DDBJ databases">
        <title>Genomic sequence of a freshwater isolate of Shewanella morhuae.</title>
        <authorList>
            <person name="Castillo D.E."/>
            <person name="Gram L."/>
        </authorList>
    </citation>
    <scope>NUCLEOTIDE SEQUENCE [LARGE SCALE GENOMIC DNA]</scope>
    <source>
        <strain evidence="2 3">CW7</strain>
    </source>
</reference>
<keyword evidence="3" id="KW-1185">Reference proteome</keyword>
<organism evidence="2 3">
    <name type="scientific">Shewanella morhuae</name>
    <dbReference type="NCBI Taxonomy" id="365591"/>
    <lineage>
        <taxon>Bacteria</taxon>
        <taxon>Pseudomonadati</taxon>
        <taxon>Pseudomonadota</taxon>
        <taxon>Gammaproteobacteria</taxon>
        <taxon>Alteromonadales</taxon>
        <taxon>Shewanellaceae</taxon>
        <taxon>Shewanella</taxon>
    </lineage>
</organism>
<dbReference type="PROSITE" id="PS51186">
    <property type="entry name" value="GNAT"/>
    <property type="match status" value="1"/>
</dbReference>
<accession>A0ABX5HWX9</accession>
<comment type="caution">
    <text evidence="2">The sequence shown here is derived from an EMBL/GenBank/DDBJ whole genome shotgun (WGS) entry which is preliminary data.</text>
</comment>
<sequence length="186" mass="21362">MNIQGKVVTLRAIEMEDLALLHQWANEPEIWEGLGGWHFPYSSTSTENWIKNINNNDPKNQNFAIETPEHGLIGTINLVNIDWKNRNAFSGVSLGNKDTRGKGYALDAVMTIMRYAFDELGLVRLDGDMIATNKVSINFFQKRCGWEIEGIKKSWFFRKGAFHDKVVVGITADRYKEFLIASDYWR</sequence>
<protein>
    <submittedName>
        <fullName evidence="2">GNAT family N-acetyltransferase</fullName>
    </submittedName>
</protein>
<dbReference type="InterPro" id="IPR016181">
    <property type="entry name" value="Acyl_CoA_acyltransferase"/>
</dbReference>
<dbReference type="Proteomes" id="UP000240506">
    <property type="component" value="Unassembled WGS sequence"/>
</dbReference>
<dbReference type="InterPro" id="IPR000182">
    <property type="entry name" value="GNAT_dom"/>
</dbReference>
<gene>
    <name evidence="2" type="ORF">C9I43_09545</name>
</gene>
<evidence type="ECO:0000313" key="3">
    <source>
        <dbReference type="Proteomes" id="UP000240506"/>
    </source>
</evidence>
<dbReference type="Gene3D" id="3.40.630.30">
    <property type="match status" value="1"/>
</dbReference>
<dbReference type="Pfam" id="PF13302">
    <property type="entry name" value="Acetyltransf_3"/>
    <property type="match status" value="1"/>
</dbReference>